<sequence>MKRVASVFLLFDALSTSVDQSAVGRRAQSAKCAAAILPWALLGVALLLSSECLAQGAHHPFAVGANEGAVGRVDGLSGWILAKESGFYRLLTGAIRAAKESSASAWGLAGLSLAYGVFHAAGPGHGKAVIASYMLANERVLRRGLVISLAAALLQGAIAIAIVGVAALVLGATAKHMTAAAHVIETVGYAGIVALGAALVFTKGAALRAAWRAAPIAAPEFASAGFGAAPAGGGLSARFTADDCSADHVHGPGCGHFHAPDPRTLDTGFAWKTALLTVLAAGSRPCSGAILVLVFAAAQGIFLAGVGAVVAMSLGAAATTGALASLAVFAKKTATKYSTASSWQALVAGRLFEVGAALAVLIFGLALLVATLTGAAGAAS</sequence>
<evidence type="ECO:0000313" key="14">
    <source>
        <dbReference type="EMBL" id="WOJ91379.1"/>
    </source>
</evidence>
<evidence type="ECO:0000256" key="4">
    <source>
        <dbReference type="ARBA" id="ARBA00022448"/>
    </source>
</evidence>
<feature type="transmembrane region" description="Helical" evidence="13">
    <location>
        <begin position="351"/>
        <end position="379"/>
    </location>
</feature>
<dbReference type="InterPro" id="IPR011541">
    <property type="entry name" value="Ni/Co_transpt_high_affinity"/>
</dbReference>
<organism evidence="14 15">
    <name type="scientific">Methylocapsa polymorpha</name>
    <dbReference type="NCBI Taxonomy" id="3080828"/>
    <lineage>
        <taxon>Bacteria</taxon>
        <taxon>Pseudomonadati</taxon>
        <taxon>Pseudomonadota</taxon>
        <taxon>Alphaproteobacteria</taxon>
        <taxon>Hyphomicrobiales</taxon>
        <taxon>Beijerinckiaceae</taxon>
        <taxon>Methylocapsa</taxon>
    </lineage>
</organism>
<keyword evidence="4 13" id="KW-0813">Transport</keyword>
<keyword evidence="9" id="KW-0406">Ion transport</keyword>
<dbReference type="EMBL" id="CP136862">
    <property type="protein sequence ID" value="WOJ91379.1"/>
    <property type="molecule type" value="Genomic_DNA"/>
</dbReference>
<evidence type="ECO:0000256" key="9">
    <source>
        <dbReference type="ARBA" id="ARBA00023065"/>
    </source>
</evidence>
<evidence type="ECO:0000256" key="1">
    <source>
        <dbReference type="ARBA" id="ARBA00002510"/>
    </source>
</evidence>
<evidence type="ECO:0000256" key="6">
    <source>
        <dbReference type="ARBA" id="ARBA00022596"/>
    </source>
</evidence>
<comment type="similarity">
    <text evidence="13">Belongs to the NiCoT transporter (TC 2.A.52) family.</text>
</comment>
<gene>
    <name evidence="14" type="ORF">RZS28_09040</name>
</gene>
<keyword evidence="6" id="KW-0533">Nickel</keyword>
<dbReference type="Proteomes" id="UP001626536">
    <property type="component" value="Chromosome"/>
</dbReference>
<dbReference type="PANTHER" id="PTHR40659">
    <property type="entry name" value="NICKEL/COBALT EFFLUX SYSTEM RCNA"/>
    <property type="match status" value="1"/>
</dbReference>
<keyword evidence="12" id="KW-0170">Cobalt</keyword>
<comment type="subcellular location">
    <subcellularLocation>
        <location evidence="2 13">Cell membrane</location>
        <topology evidence="2 13">Multi-pass membrane protein</topology>
    </subcellularLocation>
</comment>
<evidence type="ECO:0000256" key="12">
    <source>
        <dbReference type="ARBA" id="ARBA00023285"/>
    </source>
</evidence>
<evidence type="ECO:0000256" key="10">
    <source>
        <dbReference type="ARBA" id="ARBA00023112"/>
    </source>
</evidence>
<evidence type="ECO:0000256" key="13">
    <source>
        <dbReference type="RuleBase" id="RU362101"/>
    </source>
</evidence>
<dbReference type="PANTHER" id="PTHR40659:SF1">
    <property type="entry name" value="NICKEL_COBALT EFFLUX SYSTEM RCNA"/>
    <property type="match status" value="1"/>
</dbReference>
<evidence type="ECO:0000256" key="11">
    <source>
        <dbReference type="ARBA" id="ARBA00023136"/>
    </source>
</evidence>
<protein>
    <recommendedName>
        <fullName evidence="13">Nickel/cobalt efflux system</fullName>
    </recommendedName>
</protein>
<accession>A0ABZ0HXU1</accession>
<keyword evidence="11 13" id="KW-0472">Membrane</keyword>
<keyword evidence="5" id="KW-1003">Cell membrane</keyword>
<feature type="transmembrane region" description="Helical" evidence="13">
    <location>
        <begin position="301"/>
        <end position="330"/>
    </location>
</feature>
<evidence type="ECO:0000256" key="2">
    <source>
        <dbReference type="ARBA" id="ARBA00004651"/>
    </source>
</evidence>
<name>A0ABZ0HXU1_9HYPH</name>
<keyword evidence="10" id="KW-0921">Nickel transport</keyword>
<dbReference type="InterPro" id="IPR051224">
    <property type="entry name" value="NiCoT_RcnA"/>
</dbReference>
<feature type="transmembrane region" description="Helical" evidence="13">
    <location>
        <begin position="273"/>
        <end position="295"/>
    </location>
</feature>
<reference evidence="14 15" key="1">
    <citation type="submission" date="2023-10" db="EMBL/GenBank/DDBJ databases">
        <title>Novel methanotroph of the genus Methylocapsa from a subarctic wetland.</title>
        <authorList>
            <person name="Belova S.E."/>
            <person name="Oshkin I.Y."/>
            <person name="Miroshnikov K."/>
            <person name="Dedysh S.N."/>
        </authorList>
    </citation>
    <scope>NUCLEOTIDE SEQUENCE [LARGE SCALE GENOMIC DNA]</scope>
    <source>
        <strain evidence="14 15">RX1</strain>
    </source>
</reference>
<evidence type="ECO:0000256" key="5">
    <source>
        <dbReference type="ARBA" id="ARBA00022475"/>
    </source>
</evidence>
<evidence type="ECO:0000256" key="3">
    <source>
        <dbReference type="ARBA" id="ARBA00022426"/>
    </source>
</evidence>
<evidence type="ECO:0000256" key="8">
    <source>
        <dbReference type="ARBA" id="ARBA00022989"/>
    </source>
</evidence>
<feature type="transmembrane region" description="Helical" evidence="13">
    <location>
        <begin position="144"/>
        <end position="173"/>
    </location>
</feature>
<proteinExistence type="inferred from homology"/>
<evidence type="ECO:0000313" key="15">
    <source>
        <dbReference type="Proteomes" id="UP001626536"/>
    </source>
</evidence>
<comment type="function">
    <text evidence="1">Efflux system for nickel and cobalt.</text>
</comment>
<dbReference type="Pfam" id="PF03824">
    <property type="entry name" value="NicO"/>
    <property type="match status" value="1"/>
</dbReference>
<keyword evidence="15" id="KW-1185">Reference proteome</keyword>
<keyword evidence="3" id="KW-0171">Cobalt transport</keyword>
<feature type="transmembrane region" description="Helical" evidence="13">
    <location>
        <begin position="179"/>
        <end position="202"/>
    </location>
</feature>
<dbReference type="RefSeq" id="WP_407340976.1">
    <property type="nucleotide sequence ID" value="NZ_CP136862.1"/>
</dbReference>
<keyword evidence="7 13" id="KW-0812">Transmembrane</keyword>
<evidence type="ECO:0000256" key="7">
    <source>
        <dbReference type="ARBA" id="ARBA00022692"/>
    </source>
</evidence>
<keyword evidence="8 13" id="KW-1133">Transmembrane helix</keyword>